<comment type="caution">
    <text evidence="1">The sequence shown here is derived from an EMBL/GenBank/DDBJ whole genome shotgun (WGS) entry which is preliminary data.</text>
</comment>
<protein>
    <submittedName>
        <fullName evidence="1">Uncharacterized protein</fullName>
    </submittedName>
</protein>
<evidence type="ECO:0000313" key="1">
    <source>
        <dbReference type="EMBL" id="KAA6385027.1"/>
    </source>
</evidence>
<name>A0A5J4VQT4_9EUKA</name>
<proteinExistence type="predicted"/>
<dbReference type="Proteomes" id="UP000324800">
    <property type="component" value="Unassembled WGS sequence"/>
</dbReference>
<gene>
    <name evidence="1" type="ORF">EZS28_019444</name>
</gene>
<accession>A0A5J4VQT4</accession>
<reference evidence="1 2" key="1">
    <citation type="submission" date="2019-03" db="EMBL/GenBank/DDBJ databases">
        <title>Single cell metagenomics reveals metabolic interactions within the superorganism composed of flagellate Streblomastix strix and complex community of Bacteroidetes bacteria on its surface.</title>
        <authorList>
            <person name="Treitli S.C."/>
            <person name="Kolisko M."/>
            <person name="Husnik F."/>
            <person name="Keeling P."/>
            <person name="Hampl V."/>
        </authorList>
    </citation>
    <scope>NUCLEOTIDE SEQUENCE [LARGE SCALE GENOMIC DNA]</scope>
    <source>
        <strain evidence="1">ST1C</strain>
    </source>
</reference>
<evidence type="ECO:0000313" key="2">
    <source>
        <dbReference type="Proteomes" id="UP000324800"/>
    </source>
</evidence>
<dbReference type="EMBL" id="SNRW01005459">
    <property type="protein sequence ID" value="KAA6385027.1"/>
    <property type="molecule type" value="Genomic_DNA"/>
</dbReference>
<organism evidence="1 2">
    <name type="scientific">Streblomastix strix</name>
    <dbReference type="NCBI Taxonomy" id="222440"/>
    <lineage>
        <taxon>Eukaryota</taxon>
        <taxon>Metamonada</taxon>
        <taxon>Preaxostyla</taxon>
        <taxon>Oxymonadida</taxon>
        <taxon>Streblomastigidae</taxon>
        <taxon>Streblomastix</taxon>
    </lineage>
</organism>
<sequence length="295" mass="34046">MESEGIPERINKTIISPSEKTVTISYYTSHLKKLNSTADSLYRLCRSGYYTLKGGIIQMAFDNAIIAQRIYHKISKFKILFDYQIQSKQNKYLSNQELQVKIAFLLMSICVFRPNEIPEIRLKFSNANKTENQASLILAPKQANAIETNKIFETENEKLSPKLAELLPAEYANLQQQSQLNQVSPESILLLLHITPKTLVLSNDTIFWHPQQEQMTQLGNQFIIMAQIMKGQTRYLNNEVRQEEKIETNYYPCFPWRQGNDLLSAYHHISLPSHAQCVSQPDENLRQSTNSLQQC</sequence>
<dbReference type="AlphaFoldDB" id="A0A5J4VQT4"/>